<reference evidence="3" key="2">
    <citation type="submission" date="2015-07" db="EMBL/GenBank/DDBJ databases">
        <title>MeaNS - Measles Nucleotide Surveillance Program.</title>
        <authorList>
            <person name="Tran T."/>
            <person name="Druce J."/>
        </authorList>
    </citation>
    <scope>NUCLEOTIDE SEQUENCE</scope>
    <source>
        <strain evidence="3">DSM 9887</strain>
    </source>
</reference>
<dbReference type="Proteomes" id="UP000036834">
    <property type="component" value="Unassembled WGS sequence"/>
</dbReference>
<feature type="signal peptide" evidence="1">
    <location>
        <begin position="1"/>
        <end position="20"/>
    </location>
</feature>
<evidence type="ECO:0000313" key="4">
    <source>
        <dbReference type="Proteomes" id="UP000036834"/>
    </source>
</evidence>
<dbReference type="Proteomes" id="UP000319578">
    <property type="component" value="Unassembled WGS sequence"/>
</dbReference>
<evidence type="ECO:0000313" key="2">
    <source>
        <dbReference type="EMBL" id="GED70568.1"/>
    </source>
</evidence>
<accession>A0A0K9YUU3</accession>
<keyword evidence="1" id="KW-0732">Signal</keyword>
<name>A0A0K9YUU3_9BACL</name>
<dbReference type="EMBL" id="LGIQ01000007">
    <property type="protein sequence ID" value="KNB72417.1"/>
    <property type="molecule type" value="Genomic_DNA"/>
</dbReference>
<feature type="chain" id="PRO_5005533657" evidence="1">
    <location>
        <begin position="21"/>
        <end position="205"/>
    </location>
</feature>
<evidence type="ECO:0000313" key="3">
    <source>
        <dbReference type="EMBL" id="KNB72417.1"/>
    </source>
</evidence>
<sequence>MKMNGLICLAGLIAVSTAMAGCANSSTGPSKTTAPHTQNAAYPHTTAPQRINTLGFDTPSTGINAHNYRSGYTANGFNQNLSEQLTKAADDVPGVDRATVVVSGTDAVIGIRIRSNLGEPQARVIEQQVHAAARAVAPTYHIRVSSDANTFNRIRALHADIYHEATHRTNDVYMHSNATNSITNTSTEFRELLHDLRNGGITPSR</sequence>
<protein>
    <submittedName>
        <fullName evidence="3">Sporulation protein</fullName>
    </submittedName>
</protein>
<proteinExistence type="predicted"/>
<dbReference type="Pfam" id="PF09580">
    <property type="entry name" value="Spore_YhcN_YlaJ"/>
    <property type="match status" value="1"/>
</dbReference>
<keyword evidence="5" id="KW-1185">Reference proteome</keyword>
<dbReference type="InterPro" id="IPR019076">
    <property type="entry name" value="Spore_lipoprot_YhcN/YlaJ-like"/>
</dbReference>
<reference evidence="4" key="1">
    <citation type="submission" date="2015-07" db="EMBL/GenBank/DDBJ databases">
        <title>Genome sequencing project for genomic taxonomy and phylogenomics of Bacillus-like bacteria.</title>
        <authorList>
            <person name="Liu B."/>
            <person name="Wang J."/>
            <person name="Zhu Y."/>
            <person name="Liu G."/>
            <person name="Chen Q."/>
            <person name="Chen Z."/>
            <person name="Lan J."/>
            <person name="Che J."/>
            <person name="Ge C."/>
            <person name="Shi H."/>
            <person name="Pan Z."/>
            <person name="Liu X."/>
        </authorList>
    </citation>
    <scope>NUCLEOTIDE SEQUENCE [LARGE SCALE GENOMIC DNA]</scope>
    <source>
        <strain evidence="4">DSM 9887</strain>
    </source>
</reference>
<dbReference type="RefSeq" id="WP_049738470.1">
    <property type="nucleotide sequence ID" value="NZ_BJON01000016.1"/>
</dbReference>
<dbReference type="PATRIC" id="fig|54915.3.peg.1180"/>
<comment type="caution">
    <text evidence="3">The sequence shown here is derived from an EMBL/GenBank/DDBJ whole genome shotgun (WGS) entry which is preliminary data.</text>
</comment>
<dbReference type="EMBL" id="BJON01000016">
    <property type="protein sequence ID" value="GED70568.1"/>
    <property type="molecule type" value="Genomic_DNA"/>
</dbReference>
<evidence type="ECO:0000313" key="5">
    <source>
        <dbReference type="Proteomes" id="UP000319578"/>
    </source>
</evidence>
<dbReference type="PROSITE" id="PS51257">
    <property type="entry name" value="PROKAR_LIPOPROTEIN"/>
    <property type="match status" value="1"/>
</dbReference>
<reference evidence="2 5" key="3">
    <citation type="submission" date="2019-06" db="EMBL/GenBank/DDBJ databases">
        <title>Whole genome shotgun sequence of Brevibacillus reuszeri NBRC 15719.</title>
        <authorList>
            <person name="Hosoyama A."/>
            <person name="Uohara A."/>
            <person name="Ohji S."/>
            <person name="Ichikawa N."/>
        </authorList>
    </citation>
    <scope>NUCLEOTIDE SEQUENCE [LARGE SCALE GENOMIC DNA]</scope>
    <source>
        <strain evidence="2 5">NBRC 15719</strain>
    </source>
</reference>
<organism evidence="3 4">
    <name type="scientific">Brevibacillus reuszeri</name>
    <dbReference type="NCBI Taxonomy" id="54915"/>
    <lineage>
        <taxon>Bacteria</taxon>
        <taxon>Bacillati</taxon>
        <taxon>Bacillota</taxon>
        <taxon>Bacilli</taxon>
        <taxon>Bacillales</taxon>
        <taxon>Paenibacillaceae</taxon>
        <taxon>Brevibacillus</taxon>
    </lineage>
</organism>
<evidence type="ECO:0000256" key="1">
    <source>
        <dbReference type="SAM" id="SignalP"/>
    </source>
</evidence>
<dbReference type="AlphaFoldDB" id="A0A0K9YUU3"/>
<dbReference type="OrthoDB" id="2476752at2"/>
<gene>
    <name evidence="3" type="ORF">ADS79_11115</name>
    <name evidence="2" type="ORF">BRE01_42700</name>
</gene>